<feature type="compositionally biased region" description="Acidic residues" evidence="1">
    <location>
        <begin position="77"/>
        <end position="105"/>
    </location>
</feature>
<accession>A0ABU1FS42</accession>
<dbReference type="Proteomes" id="UP001260872">
    <property type="component" value="Unassembled WGS sequence"/>
</dbReference>
<dbReference type="RefSeq" id="WP_310536354.1">
    <property type="nucleotide sequence ID" value="NZ_BAAAOC010000093.1"/>
</dbReference>
<feature type="region of interest" description="Disordered" evidence="1">
    <location>
        <begin position="32"/>
        <end position="113"/>
    </location>
</feature>
<keyword evidence="4" id="KW-1185">Reference proteome</keyword>
<keyword evidence="2" id="KW-0732">Signal</keyword>
<evidence type="ECO:0000256" key="1">
    <source>
        <dbReference type="SAM" id="MobiDB-lite"/>
    </source>
</evidence>
<evidence type="ECO:0000313" key="4">
    <source>
        <dbReference type="Proteomes" id="UP001260872"/>
    </source>
</evidence>
<evidence type="ECO:0000313" key="3">
    <source>
        <dbReference type="EMBL" id="MDR5710966.1"/>
    </source>
</evidence>
<feature type="chain" id="PRO_5047532952" evidence="2">
    <location>
        <begin position="31"/>
        <end position="338"/>
    </location>
</feature>
<name>A0ABU1FS42_9MICC</name>
<proteinExistence type="predicted"/>
<organism evidence="3 4">
    <name type="scientific">Nesterenkonia flava</name>
    <dbReference type="NCBI Taxonomy" id="469799"/>
    <lineage>
        <taxon>Bacteria</taxon>
        <taxon>Bacillati</taxon>
        <taxon>Actinomycetota</taxon>
        <taxon>Actinomycetes</taxon>
        <taxon>Micrococcales</taxon>
        <taxon>Micrococcaceae</taxon>
        <taxon>Nesterenkonia</taxon>
    </lineage>
</organism>
<comment type="caution">
    <text evidence="3">The sequence shown here is derived from an EMBL/GenBank/DDBJ whole genome shotgun (WGS) entry which is preliminary data.</text>
</comment>
<protein>
    <submittedName>
        <fullName evidence="3">Uncharacterized protein</fullName>
    </submittedName>
</protein>
<sequence length="338" mass="36169">MTLTSTEHPNWIWKTTGALGVAALALTACAGDDQSGELPDAEQDQSNGDGEDAPDTGTEDTDPYGAEQQGDTPGEIAGEDTEDGEGPDEDTTDVPEFSEIEEDIWESSTDQDSVTIEMEMTGDALEQGADAIGQELSEAESEFASDGIRVTLSGDMGGDGYSHTTEGLGEYLGFGDTIYQSVDSIVQEYEAQMPEGSDAPSGEELREALEAEGEWADISSLASQLETPEDFINNFREGFAEGSGGTEISEVPFEGAVDTVDGENVWVYTAETNGSSLEIVVLADEGEPLLQQIIILDENEDETRVDFSEYNEAEEPEEPEDDVVIPEEELDAIIGGLR</sequence>
<dbReference type="EMBL" id="JAVKGT010000004">
    <property type="protein sequence ID" value="MDR5710966.1"/>
    <property type="molecule type" value="Genomic_DNA"/>
</dbReference>
<feature type="compositionally biased region" description="Acidic residues" evidence="1">
    <location>
        <begin position="39"/>
        <end position="62"/>
    </location>
</feature>
<feature type="signal peptide" evidence="2">
    <location>
        <begin position="1"/>
        <end position="30"/>
    </location>
</feature>
<gene>
    <name evidence="3" type="ORF">RH857_02255</name>
</gene>
<evidence type="ECO:0000256" key="2">
    <source>
        <dbReference type="SAM" id="SignalP"/>
    </source>
</evidence>
<reference evidence="4" key="1">
    <citation type="submission" date="2023-07" db="EMBL/GenBank/DDBJ databases">
        <title>Description of three actinobacteria isolated from air of manufacturing shop in a pharmaceutical factory.</title>
        <authorList>
            <person name="Zhang D.-F."/>
        </authorList>
    </citation>
    <scope>NUCLEOTIDE SEQUENCE [LARGE SCALE GENOMIC DNA]</scope>
    <source>
        <strain evidence="4">CCTCC AB 207010</strain>
    </source>
</reference>